<evidence type="ECO:0000256" key="11">
    <source>
        <dbReference type="ARBA" id="ARBA00042396"/>
    </source>
</evidence>
<accession>A0A367CD93</accession>
<feature type="domain" description="Pyridoxamine kinase/Phosphomethylpyrimidine kinase" evidence="14">
    <location>
        <begin position="11"/>
        <end position="256"/>
    </location>
</feature>
<evidence type="ECO:0000256" key="5">
    <source>
        <dbReference type="ARBA" id="ARBA00022741"/>
    </source>
</evidence>
<dbReference type="STRING" id="53345.LIU_08205"/>
<protein>
    <recommendedName>
        <fullName evidence="2">pyridoxal kinase</fullName>
        <ecNumber evidence="2">2.7.1.35</ecNumber>
    </recommendedName>
    <alternativeName>
        <fullName evidence="10">PN/PL/PM kinase</fullName>
    </alternativeName>
    <alternativeName>
        <fullName evidence="11">Pyridoxal kinase</fullName>
    </alternativeName>
    <alternativeName>
        <fullName evidence="9">Pyridoxamine kinase</fullName>
    </alternativeName>
    <alternativeName>
        <fullName evidence="12">Vitamin B6 kinase</fullName>
    </alternativeName>
</protein>
<dbReference type="CDD" id="cd01169">
    <property type="entry name" value="HMPP_kinase"/>
    <property type="match status" value="1"/>
</dbReference>
<evidence type="ECO:0000256" key="10">
    <source>
        <dbReference type="ARBA" id="ARBA00042348"/>
    </source>
</evidence>
<dbReference type="Gene3D" id="3.40.1190.20">
    <property type="match status" value="1"/>
</dbReference>
<keyword evidence="6 15" id="KW-0418">Kinase</keyword>
<evidence type="ECO:0000256" key="2">
    <source>
        <dbReference type="ARBA" id="ARBA00012104"/>
    </source>
</evidence>
<dbReference type="GO" id="GO:0005524">
    <property type="term" value="F:ATP binding"/>
    <property type="evidence" value="ECO:0007669"/>
    <property type="project" value="UniProtKB-KW"/>
</dbReference>
<dbReference type="PANTHER" id="PTHR20858">
    <property type="entry name" value="PHOSPHOMETHYLPYRIMIDINE KINASE"/>
    <property type="match status" value="1"/>
</dbReference>
<dbReference type="GO" id="GO:0005829">
    <property type="term" value="C:cytosol"/>
    <property type="evidence" value="ECO:0007669"/>
    <property type="project" value="TreeGrafter"/>
</dbReference>
<dbReference type="GO" id="GO:0008478">
    <property type="term" value="F:pyridoxal kinase activity"/>
    <property type="evidence" value="ECO:0007669"/>
    <property type="project" value="UniProtKB-EC"/>
</dbReference>
<dbReference type="GO" id="GO:0008902">
    <property type="term" value="F:hydroxymethylpyrimidine kinase activity"/>
    <property type="evidence" value="ECO:0007669"/>
    <property type="project" value="TreeGrafter"/>
</dbReference>
<evidence type="ECO:0000256" key="7">
    <source>
        <dbReference type="ARBA" id="ARBA00022840"/>
    </source>
</evidence>
<keyword evidence="5" id="KW-0547">Nucleotide-binding</keyword>
<comment type="caution">
    <text evidence="15">The sequence shown here is derived from an EMBL/GenBank/DDBJ whole genome shotgun (WGS) entry which is preliminary data.</text>
</comment>
<evidence type="ECO:0000256" key="4">
    <source>
        <dbReference type="ARBA" id="ARBA00022723"/>
    </source>
</evidence>
<evidence type="ECO:0000256" key="9">
    <source>
        <dbReference type="ARBA" id="ARBA00042307"/>
    </source>
</evidence>
<keyword evidence="8" id="KW-0460">Magnesium</keyword>
<dbReference type="SUPFAM" id="SSF53613">
    <property type="entry name" value="Ribokinase-like"/>
    <property type="match status" value="1"/>
</dbReference>
<comment type="catalytic activity">
    <reaction evidence="13">
        <text>pyridoxal + ATP = pyridoxal 5'-phosphate + ADP + H(+)</text>
        <dbReference type="Rhea" id="RHEA:10224"/>
        <dbReference type="ChEBI" id="CHEBI:15378"/>
        <dbReference type="ChEBI" id="CHEBI:17310"/>
        <dbReference type="ChEBI" id="CHEBI:30616"/>
        <dbReference type="ChEBI" id="CHEBI:456216"/>
        <dbReference type="ChEBI" id="CHEBI:597326"/>
        <dbReference type="EC" id="2.7.1.35"/>
    </reaction>
</comment>
<proteinExistence type="inferred from homology"/>
<evidence type="ECO:0000256" key="8">
    <source>
        <dbReference type="ARBA" id="ARBA00022842"/>
    </source>
</evidence>
<evidence type="ECO:0000256" key="12">
    <source>
        <dbReference type="ARBA" id="ARBA00042531"/>
    </source>
</evidence>
<dbReference type="InterPro" id="IPR013749">
    <property type="entry name" value="PM/HMP-P_kinase-1"/>
</dbReference>
<keyword evidence="7" id="KW-0067">ATP-binding</keyword>
<dbReference type="GO" id="GO:0009228">
    <property type="term" value="P:thiamine biosynthetic process"/>
    <property type="evidence" value="ECO:0007669"/>
    <property type="project" value="InterPro"/>
</dbReference>
<sequence length="270" mass="29477">MKKILTIGGSDPFAGGGIQSDLKTFENYHQFGMSALTCVGMLNNESDFILQNVSPEWLEQQLFSIDQMVNLDGIKIGLLNSMAAIDVVTEFVKRQTDIPIVLDPVLAFKETDDLAQDTYSKHLVDHLFPLADVVTPNLKEAALLTGKNDSFQLEEIRKMAKEIYSFGSRSVIVKGGAGVFGEEAVDVLYSEAGFESFHLKKRPSITVNGAGCTFSSAITANLANGTSLSKSVANSKKYVYQCIINGVMMKDGTGSVWSGGEMKEDDWIDY</sequence>
<comment type="similarity">
    <text evidence="1">Belongs to the ThiD family.</text>
</comment>
<evidence type="ECO:0000256" key="1">
    <source>
        <dbReference type="ARBA" id="ARBA00009879"/>
    </source>
</evidence>
<dbReference type="Proteomes" id="UP000252797">
    <property type="component" value="Unassembled WGS sequence"/>
</dbReference>
<dbReference type="EC" id="2.7.1.35" evidence="2"/>
<gene>
    <name evidence="15" type="ORF">EA71_01377</name>
</gene>
<dbReference type="RefSeq" id="WP_113845594.1">
    <property type="nucleotide sequence ID" value="NZ_LEPB01000004.1"/>
</dbReference>
<keyword evidence="4" id="KW-0479">Metal-binding</keyword>
<organism evidence="15 16">
    <name type="scientific">Enterococcus durans</name>
    <dbReference type="NCBI Taxonomy" id="53345"/>
    <lineage>
        <taxon>Bacteria</taxon>
        <taxon>Bacillati</taxon>
        <taxon>Bacillota</taxon>
        <taxon>Bacilli</taxon>
        <taxon>Lactobacillales</taxon>
        <taxon>Enterococcaceae</taxon>
        <taxon>Enterococcus</taxon>
    </lineage>
</organism>
<evidence type="ECO:0000313" key="15">
    <source>
        <dbReference type="EMBL" id="RCA10625.1"/>
    </source>
</evidence>
<dbReference type="InterPro" id="IPR029056">
    <property type="entry name" value="Ribokinase-like"/>
</dbReference>
<evidence type="ECO:0000313" key="16">
    <source>
        <dbReference type="Proteomes" id="UP000252797"/>
    </source>
</evidence>
<dbReference type="PANTHER" id="PTHR20858:SF19">
    <property type="entry name" value="PYRIDOXINE KINASE"/>
    <property type="match status" value="1"/>
</dbReference>
<evidence type="ECO:0000256" key="3">
    <source>
        <dbReference type="ARBA" id="ARBA00022679"/>
    </source>
</evidence>
<reference evidence="15 16" key="1">
    <citation type="submission" date="2015-06" db="EMBL/GenBank/DDBJ databases">
        <title>The Genome Sequence of Enterococcus durans 4EA1.</title>
        <authorList>
            <consortium name="The Broad Institute Genomics Platform"/>
            <consortium name="The Broad Institute Genome Sequencing Center for Infectious Disease"/>
            <person name="Earl A.M."/>
            <person name="Van Tyne D."/>
            <person name="Lebreton F."/>
            <person name="Saavedra J.T."/>
            <person name="Gilmore M.S."/>
            <person name="Manson Mcguire A."/>
            <person name="Clock S."/>
            <person name="Crupain M."/>
            <person name="Rangan U."/>
            <person name="Young S."/>
            <person name="Abouelleil A."/>
            <person name="Cao P."/>
            <person name="Chapman S.B."/>
            <person name="Griggs A."/>
            <person name="Priest M."/>
            <person name="Shea T."/>
            <person name="Wortman J."/>
            <person name="Nusbaum C."/>
            <person name="Birren B."/>
        </authorList>
    </citation>
    <scope>NUCLEOTIDE SEQUENCE [LARGE SCALE GENOMIC DNA]</scope>
    <source>
        <strain evidence="15 16">4EA1</strain>
    </source>
</reference>
<evidence type="ECO:0000256" key="6">
    <source>
        <dbReference type="ARBA" id="ARBA00022777"/>
    </source>
</evidence>
<dbReference type="EMBL" id="LEPB01000004">
    <property type="protein sequence ID" value="RCA10625.1"/>
    <property type="molecule type" value="Genomic_DNA"/>
</dbReference>
<dbReference type="GO" id="GO:0008972">
    <property type="term" value="F:phosphomethylpyrimidine kinase activity"/>
    <property type="evidence" value="ECO:0007669"/>
    <property type="project" value="InterPro"/>
</dbReference>
<name>A0A367CD93_9ENTE</name>
<evidence type="ECO:0000259" key="14">
    <source>
        <dbReference type="Pfam" id="PF08543"/>
    </source>
</evidence>
<dbReference type="AlphaFoldDB" id="A0A367CD93"/>
<dbReference type="InterPro" id="IPR004399">
    <property type="entry name" value="HMP/HMP-P_kinase_dom"/>
</dbReference>
<evidence type="ECO:0000256" key="13">
    <source>
        <dbReference type="ARBA" id="ARBA00049293"/>
    </source>
</evidence>
<keyword evidence="3" id="KW-0808">Transferase</keyword>
<dbReference type="GO" id="GO:0046872">
    <property type="term" value="F:metal ion binding"/>
    <property type="evidence" value="ECO:0007669"/>
    <property type="project" value="UniProtKB-KW"/>
</dbReference>
<dbReference type="Pfam" id="PF08543">
    <property type="entry name" value="Phos_pyr_kin"/>
    <property type="match status" value="1"/>
</dbReference>